<reference evidence="7 8" key="1">
    <citation type="submission" date="2006-02" db="EMBL/GenBank/DDBJ databases">
        <authorList>
            <person name="Pinhassi J."/>
            <person name="Pedros-Alio C."/>
            <person name="Ferriera S."/>
            <person name="Johnson J."/>
            <person name="Kravitz S."/>
            <person name="Halpern A."/>
            <person name="Remington K."/>
            <person name="Beeson K."/>
            <person name="Tran B."/>
            <person name="Rogers Y.-H."/>
            <person name="Friedman R."/>
            <person name="Venter J.C."/>
        </authorList>
    </citation>
    <scope>NUCLEOTIDE SEQUENCE [LARGE SCALE GENOMIC DNA]</scope>
    <source>
        <strain evidence="7 8">MED92</strain>
    </source>
</reference>
<dbReference type="InterPro" id="IPR029787">
    <property type="entry name" value="Nucleotide_cyclase"/>
</dbReference>
<keyword evidence="5" id="KW-1133">Transmembrane helix</keyword>
<dbReference type="InterPro" id="IPR043128">
    <property type="entry name" value="Rev_trsase/Diguanyl_cyclase"/>
</dbReference>
<evidence type="ECO:0000256" key="2">
    <source>
        <dbReference type="ARBA" id="ARBA00012528"/>
    </source>
</evidence>
<dbReference type="PANTHER" id="PTHR45138:SF9">
    <property type="entry name" value="DIGUANYLATE CYCLASE DGCM-RELATED"/>
    <property type="match status" value="1"/>
</dbReference>
<dbReference type="Proteomes" id="UP000002171">
    <property type="component" value="Unassembled WGS sequence"/>
</dbReference>
<dbReference type="SMART" id="SM00062">
    <property type="entry name" value="PBPb"/>
    <property type="match status" value="1"/>
</dbReference>
<dbReference type="EC" id="2.7.7.65" evidence="2"/>
<dbReference type="EMBL" id="AAOW01000022">
    <property type="protein sequence ID" value="EAR60190.1"/>
    <property type="molecule type" value="Genomic_DNA"/>
</dbReference>
<keyword evidence="5" id="KW-0812">Transmembrane</keyword>
<comment type="cofactor">
    <cofactor evidence="1">
        <name>Mg(2+)</name>
        <dbReference type="ChEBI" id="CHEBI:18420"/>
    </cofactor>
</comment>
<evidence type="ECO:0000256" key="3">
    <source>
        <dbReference type="ARBA" id="ARBA00034247"/>
    </source>
</evidence>
<accession>A0A7U8GRI3</accession>
<keyword evidence="4" id="KW-0175">Coiled coil</keyword>
<dbReference type="Pfam" id="PF00497">
    <property type="entry name" value="SBP_bac_3"/>
    <property type="match status" value="1"/>
</dbReference>
<feature type="domain" description="GGDEF" evidence="6">
    <location>
        <begin position="349"/>
        <end position="474"/>
    </location>
</feature>
<feature type="coiled-coil region" evidence="4">
    <location>
        <begin position="291"/>
        <end position="318"/>
    </location>
</feature>
<dbReference type="Pfam" id="PF00990">
    <property type="entry name" value="GGDEF"/>
    <property type="match status" value="1"/>
</dbReference>
<evidence type="ECO:0000256" key="5">
    <source>
        <dbReference type="SAM" id="Phobius"/>
    </source>
</evidence>
<gene>
    <name evidence="7" type="ORF">MED92_11824</name>
</gene>
<dbReference type="SUPFAM" id="SSF53850">
    <property type="entry name" value="Periplasmic binding protein-like II"/>
    <property type="match status" value="1"/>
</dbReference>
<proteinExistence type="predicted"/>
<evidence type="ECO:0000256" key="1">
    <source>
        <dbReference type="ARBA" id="ARBA00001946"/>
    </source>
</evidence>
<dbReference type="PANTHER" id="PTHR45138">
    <property type="entry name" value="REGULATORY COMPONENTS OF SENSORY TRANSDUCTION SYSTEM"/>
    <property type="match status" value="1"/>
</dbReference>
<dbReference type="InterPro" id="IPR001638">
    <property type="entry name" value="Solute-binding_3/MltF_N"/>
</dbReference>
<feature type="transmembrane region" description="Helical" evidence="5">
    <location>
        <begin position="272"/>
        <end position="292"/>
    </location>
</feature>
<dbReference type="InterPro" id="IPR050469">
    <property type="entry name" value="Diguanylate_Cyclase"/>
</dbReference>
<sequence length="474" mass="53693">MEVSRRIFVTFLISFFLFSGANAETHVLLLSDQEKTYLERKKQLKLCIDPNWMPYEKISERGRHFGITADYFDLFQERLGIPIVLYPTTTWNETLEAVRTRKCDLISAAKRTKQREVYLNFTTPYLNFPLAVAVNSSAEPNPDFTREMHKTFAIPKGYAAIENLPNAFPKIQIAEVKNRAEGFDKVKNGEAYGFIDSWPVIAYALKTDGVTGLKIGGELPGYGGLGAATRNDEPELLSIFEKLTNSLSPEDFERINKKWLAVDVKTELDYQLLGLIIAAVICLIAIFSYLYWRLNAAKEKTQEALENLKKAQIKLELMATTDKLTGLYNRTKIDELLQNELNRTERYNHDFGVVMIDVDFFKEVNDHYGHHVGDEVLKEYADILSNEIRRTDYAGRWGGDEFIVICPETDIEGLKLIASKLCDAIANHEFVVIGDGTASLGISTPQDGDTITTLLNRADKALYQAKNDGRNTVR</sequence>
<comment type="caution">
    <text evidence="7">The sequence shown here is derived from an EMBL/GenBank/DDBJ whole genome shotgun (WGS) entry which is preliminary data.</text>
</comment>
<comment type="catalytic activity">
    <reaction evidence="3">
        <text>2 GTP = 3',3'-c-di-GMP + 2 diphosphate</text>
        <dbReference type="Rhea" id="RHEA:24898"/>
        <dbReference type="ChEBI" id="CHEBI:33019"/>
        <dbReference type="ChEBI" id="CHEBI:37565"/>
        <dbReference type="ChEBI" id="CHEBI:58805"/>
        <dbReference type="EC" id="2.7.7.65"/>
    </reaction>
</comment>
<dbReference type="PROSITE" id="PS50887">
    <property type="entry name" value="GGDEF"/>
    <property type="match status" value="1"/>
</dbReference>
<keyword evidence="5" id="KW-0472">Membrane</keyword>
<dbReference type="CDD" id="cd01949">
    <property type="entry name" value="GGDEF"/>
    <property type="match status" value="1"/>
</dbReference>
<evidence type="ECO:0000259" key="6">
    <source>
        <dbReference type="PROSITE" id="PS50887"/>
    </source>
</evidence>
<evidence type="ECO:0000313" key="7">
    <source>
        <dbReference type="EMBL" id="EAR60190.1"/>
    </source>
</evidence>
<dbReference type="NCBIfam" id="TIGR00254">
    <property type="entry name" value="GGDEF"/>
    <property type="match status" value="1"/>
</dbReference>
<protein>
    <recommendedName>
        <fullName evidence="2">diguanylate cyclase</fullName>
        <ecNumber evidence="2">2.7.7.65</ecNumber>
    </recommendedName>
</protein>
<dbReference type="AlphaFoldDB" id="A0A7U8GRI3"/>
<dbReference type="FunFam" id="3.30.70.270:FF:000001">
    <property type="entry name" value="Diguanylate cyclase domain protein"/>
    <property type="match status" value="1"/>
</dbReference>
<dbReference type="RefSeq" id="WP_007020031.1">
    <property type="nucleotide sequence ID" value="NZ_CH724125.1"/>
</dbReference>
<dbReference type="OrthoDB" id="9180959at2"/>
<dbReference type="Gene3D" id="3.30.70.270">
    <property type="match status" value="1"/>
</dbReference>
<dbReference type="CDD" id="cd13708">
    <property type="entry name" value="PBP2_BvgS_like_1"/>
    <property type="match status" value="1"/>
</dbReference>
<keyword evidence="8" id="KW-1185">Reference proteome</keyword>
<dbReference type="Gene3D" id="3.40.190.10">
    <property type="entry name" value="Periplasmic binding protein-like II"/>
    <property type="match status" value="2"/>
</dbReference>
<organism evidence="7 8">
    <name type="scientific">Neptuniibacter caesariensis</name>
    <dbReference type="NCBI Taxonomy" id="207954"/>
    <lineage>
        <taxon>Bacteria</taxon>
        <taxon>Pseudomonadati</taxon>
        <taxon>Pseudomonadota</taxon>
        <taxon>Gammaproteobacteria</taxon>
        <taxon>Oceanospirillales</taxon>
        <taxon>Oceanospirillaceae</taxon>
        <taxon>Neptuniibacter</taxon>
    </lineage>
</organism>
<evidence type="ECO:0000256" key="4">
    <source>
        <dbReference type="SAM" id="Coils"/>
    </source>
</evidence>
<evidence type="ECO:0000313" key="8">
    <source>
        <dbReference type="Proteomes" id="UP000002171"/>
    </source>
</evidence>
<dbReference type="InterPro" id="IPR000160">
    <property type="entry name" value="GGDEF_dom"/>
</dbReference>
<dbReference type="SUPFAM" id="SSF55073">
    <property type="entry name" value="Nucleotide cyclase"/>
    <property type="match status" value="1"/>
</dbReference>
<name>A0A7U8GRI3_NEPCE</name>
<dbReference type="GO" id="GO:0052621">
    <property type="term" value="F:diguanylate cyclase activity"/>
    <property type="evidence" value="ECO:0007669"/>
    <property type="project" value="UniProtKB-EC"/>
</dbReference>
<dbReference type="SMART" id="SM00267">
    <property type="entry name" value="GGDEF"/>
    <property type="match status" value="1"/>
</dbReference>